<sequence length="741" mass="84937">MADRFFHPPKTVPLSIYILVPVVLPILVAMTLTGWLSLRQNHQLVQQLSLQWMQEVADSLETRLTLNLDFPQELLNSYPTLPLDDKSALSNQNCFWPFLNSFPHLQGIYLGLHDNGDLLAIHRTENGETICTQANRETEQRLLSYRLNDQGEIQEQIQAASTPYDVRQEFWYKNSLIEDNPTITIIPSPSHAKNSVHLQLKQPLYNTEQELVAVSRMDFNLDLFLDYIQEKSRNFSANILVFDPQLNPLNHSALTSEKQNALDSELVPEIQNHLQNPSSDRLQIINHNKQNYWILSSPYHWPGEQQWWIAIIVPEQQIFKTVQINFRNHLLINLSALLIAITWGGFCLYKVSYVLNQLSQNVEEALYGNLHLKSWNKSIVDPLDRLINRAQRLSDYGSQIMESIQEENKRLLDKVDSGTNLLIEAVEKADQANLKLQQSQSLLESIINSSMDGIMAFQSIRDQRGSIVDFEWIVCNQVSAYFFHIKTVNLVGKSWLQEIKSPNLRSLFDHYVSVVETGRNVELEFPYDYQTERAWFHVIAVKLGDGLSVNFRDITDRKKSVFELRKMLDEVHKLANTDGLTKVANRRQFDECLYQEWLRLKRDCLPLSIILCDVDYFKLYNDTYGHQAGDDCLIQVARAIQHSVRRASDVVARYGGEEFVVLLPNTSEDGAKVVAQLIQSKMEDLQIPHESSKVASTVTISLGIATLVPTAQLSKESLIALADEALYEAKEQGRNQFVVKS</sequence>
<evidence type="ECO:0000313" key="3">
    <source>
        <dbReference type="EMBL" id="OJJ26854.1"/>
    </source>
</evidence>
<feature type="domain" description="GGDEF" evidence="2">
    <location>
        <begin position="605"/>
        <end position="741"/>
    </location>
</feature>
<keyword evidence="4" id="KW-1185">Reference proteome</keyword>
<dbReference type="GO" id="GO:0052621">
    <property type="term" value="F:diguanylate cyclase activity"/>
    <property type="evidence" value="ECO:0007669"/>
    <property type="project" value="TreeGrafter"/>
</dbReference>
<dbReference type="STRING" id="1925591.BI308_03950"/>
<evidence type="ECO:0000313" key="4">
    <source>
        <dbReference type="Proteomes" id="UP000183940"/>
    </source>
</evidence>
<dbReference type="SUPFAM" id="SSF55785">
    <property type="entry name" value="PYP-like sensor domain (PAS domain)"/>
    <property type="match status" value="1"/>
</dbReference>
<protein>
    <recommendedName>
        <fullName evidence="2">GGDEF domain-containing protein</fullName>
    </recommendedName>
</protein>
<dbReference type="NCBIfam" id="TIGR00254">
    <property type="entry name" value="GGDEF"/>
    <property type="match status" value="1"/>
</dbReference>
<feature type="transmembrane region" description="Helical" evidence="1">
    <location>
        <begin position="330"/>
        <end position="351"/>
    </location>
</feature>
<dbReference type="PROSITE" id="PS50887">
    <property type="entry name" value="GGDEF"/>
    <property type="match status" value="1"/>
</dbReference>
<dbReference type="InterPro" id="IPR043128">
    <property type="entry name" value="Rev_trsase/Diguanyl_cyclase"/>
</dbReference>
<dbReference type="InterPro" id="IPR029787">
    <property type="entry name" value="Nucleotide_cyclase"/>
</dbReference>
<organism evidence="3 4">
    <name type="scientific">Roseofilum reptotaenium AO1-A</name>
    <dbReference type="NCBI Taxonomy" id="1925591"/>
    <lineage>
        <taxon>Bacteria</taxon>
        <taxon>Bacillati</taxon>
        <taxon>Cyanobacteriota</taxon>
        <taxon>Cyanophyceae</taxon>
        <taxon>Desertifilales</taxon>
        <taxon>Desertifilaceae</taxon>
        <taxon>Roseofilum</taxon>
    </lineage>
</organism>
<dbReference type="InterPro" id="IPR050469">
    <property type="entry name" value="Diguanylate_Cyclase"/>
</dbReference>
<keyword evidence="1" id="KW-1133">Transmembrane helix</keyword>
<feature type="transmembrane region" description="Helical" evidence="1">
    <location>
        <begin position="14"/>
        <end position="38"/>
    </location>
</feature>
<dbReference type="InterPro" id="IPR000160">
    <property type="entry name" value="GGDEF_dom"/>
</dbReference>
<reference evidence="3" key="1">
    <citation type="submission" date="2016-10" db="EMBL/GenBank/DDBJ databases">
        <title>CRISPR-Cas defence system in Roseofilum reptotaenium: evidence of a bacteriophage-cyanobacterium arms race in the coral black band disease.</title>
        <authorList>
            <person name="Buerger P."/>
            <person name="Wood-Charlson E.M."/>
            <person name="Weynberg K.D."/>
            <person name="Willis B."/>
            <person name="Van Oppen M.J."/>
        </authorList>
    </citation>
    <scope>NUCLEOTIDE SEQUENCE [LARGE SCALE GENOMIC DNA]</scope>
    <source>
        <strain evidence="3">AO1-A</strain>
    </source>
</reference>
<dbReference type="Gene3D" id="3.30.70.270">
    <property type="match status" value="1"/>
</dbReference>
<accession>A0A1L9QW03</accession>
<dbReference type="Pfam" id="PF00990">
    <property type="entry name" value="GGDEF"/>
    <property type="match status" value="1"/>
</dbReference>
<proteinExistence type="predicted"/>
<dbReference type="PANTHER" id="PTHR45138:SF9">
    <property type="entry name" value="DIGUANYLATE CYCLASE DGCM-RELATED"/>
    <property type="match status" value="1"/>
</dbReference>
<dbReference type="PANTHER" id="PTHR45138">
    <property type="entry name" value="REGULATORY COMPONENTS OF SENSORY TRANSDUCTION SYSTEM"/>
    <property type="match status" value="1"/>
</dbReference>
<evidence type="ECO:0000256" key="1">
    <source>
        <dbReference type="SAM" id="Phobius"/>
    </source>
</evidence>
<dbReference type="Gene3D" id="3.30.450.20">
    <property type="entry name" value="PAS domain"/>
    <property type="match status" value="3"/>
</dbReference>
<keyword evidence="1" id="KW-0812">Transmembrane</keyword>
<dbReference type="CDD" id="cd01949">
    <property type="entry name" value="GGDEF"/>
    <property type="match status" value="1"/>
</dbReference>
<dbReference type="SMART" id="SM00267">
    <property type="entry name" value="GGDEF"/>
    <property type="match status" value="1"/>
</dbReference>
<dbReference type="AlphaFoldDB" id="A0A1L9QW03"/>
<evidence type="ECO:0000259" key="2">
    <source>
        <dbReference type="PROSITE" id="PS50887"/>
    </source>
</evidence>
<dbReference type="Proteomes" id="UP000183940">
    <property type="component" value="Unassembled WGS sequence"/>
</dbReference>
<dbReference type="InterPro" id="IPR035965">
    <property type="entry name" value="PAS-like_dom_sf"/>
</dbReference>
<dbReference type="SUPFAM" id="SSF55073">
    <property type="entry name" value="Nucleotide cyclase"/>
    <property type="match status" value="1"/>
</dbReference>
<name>A0A1L9QW03_9CYAN</name>
<dbReference type="EMBL" id="MLAW01000004">
    <property type="protein sequence ID" value="OJJ26854.1"/>
    <property type="molecule type" value="Genomic_DNA"/>
</dbReference>
<dbReference type="GO" id="GO:1902201">
    <property type="term" value="P:negative regulation of bacterial-type flagellum-dependent cell motility"/>
    <property type="evidence" value="ECO:0007669"/>
    <property type="project" value="TreeGrafter"/>
</dbReference>
<dbReference type="GO" id="GO:0043709">
    <property type="term" value="P:cell adhesion involved in single-species biofilm formation"/>
    <property type="evidence" value="ECO:0007669"/>
    <property type="project" value="TreeGrafter"/>
</dbReference>
<gene>
    <name evidence="3" type="ORF">BI308_03950</name>
</gene>
<comment type="caution">
    <text evidence="3">The sequence shown here is derived from an EMBL/GenBank/DDBJ whole genome shotgun (WGS) entry which is preliminary data.</text>
</comment>
<dbReference type="FunFam" id="3.30.70.270:FF:000001">
    <property type="entry name" value="Diguanylate cyclase domain protein"/>
    <property type="match status" value="1"/>
</dbReference>
<dbReference type="GO" id="GO:0005886">
    <property type="term" value="C:plasma membrane"/>
    <property type="evidence" value="ECO:0007669"/>
    <property type="project" value="TreeGrafter"/>
</dbReference>
<keyword evidence="1" id="KW-0472">Membrane</keyword>